<dbReference type="AlphaFoldDB" id="A0A364N8M2"/>
<dbReference type="STRING" id="183478.A0A364N8M2"/>
<name>A0A364N8M2_STELY</name>
<evidence type="ECO:0000313" key="3">
    <source>
        <dbReference type="Proteomes" id="UP000249619"/>
    </source>
</evidence>
<dbReference type="GO" id="GO:0030414">
    <property type="term" value="F:peptidase inhibitor activity"/>
    <property type="evidence" value="ECO:0007669"/>
    <property type="project" value="TreeGrafter"/>
</dbReference>
<dbReference type="EMBL" id="QGDH01000033">
    <property type="protein sequence ID" value="RAR13557.1"/>
    <property type="molecule type" value="Genomic_DNA"/>
</dbReference>
<dbReference type="InterPro" id="IPR035810">
    <property type="entry name" value="PEBP_euk"/>
</dbReference>
<dbReference type="CDD" id="cd00866">
    <property type="entry name" value="PEBP_euk"/>
    <property type="match status" value="1"/>
</dbReference>
<comment type="caution">
    <text evidence="2">The sequence shown here is derived from an EMBL/GenBank/DDBJ whole genome shotgun (WGS) entry which is preliminary data.</text>
</comment>
<dbReference type="GO" id="GO:0046578">
    <property type="term" value="P:regulation of Ras protein signal transduction"/>
    <property type="evidence" value="ECO:0007669"/>
    <property type="project" value="TreeGrafter"/>
</dbReference>
<dbReference type="PANTHER" id="PTHR11362">
    <property type="entry name" value="PHOSPHATIDYLETHANOLAMINE-BINDING PROTEIN"/>
    <property type="match status" value="1"/>
</dbReference>
<feature type="signal peptide" evidence="1">
    <location>
        <begin position="1"/>
        <end position="28"/>
    </location>
</feature>
<dbReference type="Pfam" id="PF01161">
    <property type="entry name" value="PBP"/>
    <property type="match status" value="1"/>
</dbReference>
<proteinExistence type="predicted"/>
<organism evidence="2 3">
    <name type="scientific">Stemphylium lycopersici</name>
    <name type="common">Tomato gray leaf spot disease fungus</name>
    <name type="synonym">Thyrospora lycopersici</name>
    <dbReference type="NCBI Taxonomy" id="183478"/>
    <lineage>
        <taxon>Eukaryota</taxon>
        <taxon>Fungi</taxon>
        <taxon>Dikarya</taxon>
        <taxon>Ascomycota</taxon>
        <taxon>Pezizomycotina</taxon>
        <taxon>Dothideomycetes</taxon>
        <taxon>Pleosporomycetidae</taxon>
        <taxon>Pleosporales</taxon>
        <taxon>Pleosporineae</taxon>
        <taxon>Pleosporaceae</taxon>
        <taxon>Stemphylium</taxon>
    </lineage>
</organism>
<dbReference type="SUPFAM" id="SSF49777">
    <property type="entry name" value="PEBP-like"/>
    <property type="match status" value="1"/>
</dbReference>
<dbReference type="InterPro" id="IPR036610">
    <property type="entry name" value="PEBP-like_sf"/>
</dbReference>
<feature type="chain" id="PRO_5016858109" evidence="1">
    <location>
        <begin position="29"/>
        <end position="332"/>
    </location>
</feature>
<protein>
    <submittedName>
        <fullName evidence="2">PEBP-like protein</fullName>
    </submittedName>
</protein>
<dbReference type="GO" id="GO:0005543">
    <property type="term" value="F:phospholipid binding"/>
    <property type="evidence" value="ECO:0007669"/>
    <property type="project" value="TreeGrafter"/>
</dbReference>
<gene>
    <name evidence="2" type="ORF">DDE83_003014</name>
</gene>
<dbReference type="InterPro" id="IPR008914">
    <property type="entry name" value="PEBP"/>
</dbReference>
<keyword evidence="3" id="KW-1185">Reference proteome</keyword>
<sequence length="332" mass="35928">MYKFATRSLPATALVVFPLAYQLRTVGAAAISTQPNPANAALQGGAESEERAQIPGALAAWEVGCGGQTRHPLKKLCGVSKEWKGHRSPSVLVGFGDGKKSGTGQEECKEEVKIARAWEKIWDSELRTEDLGIIKMASNSLVDSLKSAKLLPSAVIPESFTPTLDLNVKFSSGLAPEQGSLARLSQVKEQPIISVSSPPTSSAATFTFMMIDPDAPTPDDPKFAYWRHWVVSSIPSPSATTSPEDITARGKTLTQYLAPGPKDESGPHRYLFLLFEEKEGETLEKAEVGGEEFVERRSFRAEEIVAKKGLKLVGVQWMRGVGDGWNGGKDEL</sequence>
<dbReference type="Proteomes" id="UP000249619">
    <property type="component" value="Unassembled WGS sequence"/>
</dbReference>
<evidence type="ECO:0000313" key="2">
    <source>
        <dbReference type="EMBL" id="RAR13557.1"/>
    </source>
</evidence>
<accession>A0A364N8M2</accession>
<evidence type="ECO:0000256" key="1">
    <source>
        <dbReference type="SAM" id="SignalP"/>
    </source>
</evidence>
<dbReference type="GO" id="GO:0030162">
    <property type="term" value="P:regulation of proteolysis"/>
    <property type="evidence" value="ECO:0007669"/>
    <property type="project" value="TreeGrafter"/>
</dbReference>
<dbReference type="PANTHER" id="PTHR11362:SF85">
    <property type="entry name" value="INHIBITOR (TFS1), PUTATIVE (AFU_ORTHOLOGUE AFUA_4G08120)-RELATED"/>
    <property type="match status" value="1"/>
</dbReference>
<dbReference type="Gene3D" id="3.90.280.10">
    <property type="entry name" value="PEBP-like"/>
    <property type="match status" value="1"/>
</dbReference>
<keyword evidence="1" id="KW-0732">Signal</keyword>
<reference evidence="3" key="1">
    <citation type="submission" date="2018-05" db="EMBL/GenBank/DDBJ databases">
        <title>Draft genome sequence of Stemphylium lycopersici strain CIDEFI 213.</title>
        <authorList>
            <person name="Medina R."/>
            <person name="Franco M.E.E."/>
            <person name="Lucentini C.G."/>
            <person name="Saparrat M.C.N."/>
            <person name="Balatti P.A."/>
        </authorList>
    </citation>
    <scope>NUCLEOTIDE SEQUENCE [LARGE SCALE GENOMIC DNA]</scope>
    <source>
        <strain evidence="3">CIDEFI 213</strain>
    </source>
</reference>